<feature type="region of interest" description="Disordered" evidence="4">
    <location>
        <begin position="363"/>
        <end position="391"/>
    </location>
</feature>
<feature type="region of interest" description="Disordered" evidence="4">
    <location>
        <begin position="463"/>
        <end position="488"/>
    </location>
</feature>
<comment type="similarity">
    <text evidence="1">Belongs to the CAND family.</text>
</comment>
<dbReference type="EMBL" id="GL988041">
    <property type="protein sequence ID" value="EGS20939.1"/>
    <property type="molecule type" value="Genomic_DNA"/>
</dbReference>
<dbReference type="InterPro" id="IPR016024">
    <property type="entry name" value="ARM-type_fold"/>
</dbReference>
<dbReference type="PANTHER" id="PTHR12696">
    <property type="entry name" value="TIP120"/>
    <property type="match status" value="1"/>
</dbReference>
<keyword evidence="2" id="KW-0677">Repeat</keyword>
<dbReference type="KEGG" id="cthr:CTHT_0027780"/>
<dbReference type="OrthoDB" id="6260732at2759"/>
<dbReference type="HOGENOM" id="CLU_007157_0_0_1"/>
<reference evidence="6 7" key="1">
    <citation type="journal article" date="2011" name="Cell">
        <title>Insight into structure and assembly of the nuclear pore complex by utilizing the genome of a eukaryotic thermophile.</title>
        <authorList>
            <person name="Amlacher S."/>
            <person name="Sarges P."/>
            <person name="Flemming D."/>
            <person name="van Noort V."/>
            <person name="Kunze R."/>
            <person name="Devos D.P."/>
            <person name="Arumugam M."/>
            <person name="Bork P."/>
            <person name="Hurt E."/>
        </authorList>
    </citation>
    <scope>NUCLEOTIDE SEQUENCE [LARGE SCALE GENOMIC DNA]</scope>
    <source>
        <strain evidence="7">DSM 1495 / CBS 144.50 / IMI 039719</strain>
    </source>
</reference>
<name>G0S784_CHATD</name>
<evidence type="ECO:0000313" key="7">
    <source>
        <dbReference type="Proteomes" id="UP000008066"/>
    </source>
</evidence>
<evidence type="ECO:0000313" key="6">
    <source>
        <dbReference type="EMBL" id="EGS20939.1"/>
    </source>
</evidence>
<evidence type="ECO:0000256" key="4">
    <source>
        <dbReference type="SAM" id="MobiDB-lite"/>
    </source>
</evidence>
<dbReference type="Pfam" id="PF08623">
    <property type="entry name" value="TIP120"/>
    <property type="match status" value="1"/>
</dbReference>
<dbReference type="RefSeq" id="XP_006693235.1">
    <property type="nucleotide sequence ID" value="XM_006693172.1"/>
</dbReference>
<dbReference type="GO" id="GO:0010265">
    <property type="term" value="P:SCF complex assembly"/>
    <property type="evidence" value="ECO:0007669"/>
    <property type="project" value="InterPro"/>
</dbReference>
<dbReference type="Proteomes" id="UP000008066">
    <property type="component" value="Unassembled WGS sequence"/>
</dbReference>
<accession>G0S784</accession>
<keyword evidence="3" id="KW-0833">Ubl conjugation pathway</keyword>
<organism evidence="7">
    <name type="scientific">Chaetomium thermophilum (strain DSM 1495 / CBS 144.50 / IMI 039719)</name>
    <name type="common">Thermochaetoides thermophila</name>
    <dbReference type="NCBI Taxonomy" id="759272"/>
    <lineage>
        <taxon>Eukaryota</taxon>
        <taxon>Fungi</taxon>
        <taxon>Dikarya</taxon>
        <taxon>Ascomycota</taxon>
        <taxon>Pezizomycotina</taxon>
        <taxon>Sordariomycetes</taxon>
        <taxon>Sordariomycetidae</taxon>
        <taxon>Sordariales</taxon>
        <taxon>Chaetomiaceae</taxon>
        <taxon>Thermochaetoides</taxon>
    </lineage>
</organism>
<dbReference type="InterPro" id="IPR011989">
    <property type="entry name" value="ARM-like"/>
</dbReference>
<evidence type="ECO:0000256" key="2">
    <source>
        <dbReference type="ARBA" id="ARBA00022737"/>
    </source>
</evidence>
<dbReference type="eggNOG" id="KOG1824">
    <property type="taxonomic scope" value="Eukaryota"/>
</dbReference>
<dbReference type="STRING" id="759272.G0S784"/>
<keyword evidence="7" id="KW-1185">Reference proteome</keyword>
<dbReference type="InterPro" id="IPR013932">
    <property type="entry name" value="TATA-bd_TIP120"/>
</dbReference>
<dbReference type="SUPFAM" id="SSF48371">
    <property type="entry name" value="ARM repeat"/>
    <property type="match status" value="1"/>
</dbReference>
<sequence length="1353" mass="146518">MATSLPANPTPQTVMSLMSKIKDPDPDFRFMALNDLLTLFTTSKIDFLSHDFNMSRRTADHVVEALDDQNGEVQNQAIKCIGPMVKKINPQIVGALIEKICSLKLQNSVDNSVQALALRAVVEALPRPVPGAMQGKEVNEAYGSVSRVLIPRFLGHPSPASRPTTGLLNLEDPNSDAVDVLIELVRCFGPILQSFEIEALHSAVVTILDKDRGNSVVKKRAVVALSMLAHYLPDELLADFIGRSVEVLSSDNIKDQTRRLYITVLGSMARSIPYRFGRFIPTLVPHLLQVLSEDNLQAHLDEYNENGAGAFDFNEIQESALVTLEAFLSSCPIPMRDYTLDAIEACNRYLKFDPNYAFNDEDEVMEDEEEEDEFDEDDEYEDAGTFDDDDDSSWKVRRAAAKGLHAIISTRSSGDLLESGVLYQRVGSALVKQLNEREENVRLEVLSALSLLVRKTGEGVVPDLSGDSSQSEFISISQPPPSRKRRRQSSVAGATTFASETAALDLFAAGLASPTSVNAPSTGPRADLAALTPAIIKSLTKWLKSKLIPTKQACINLLDDLVAVQRGGLASYFDQIIEPIIDAVKTSAGSASSGLTSTAGNASATAVTLRIAALRLIGDIVKHHSSSVLQPYLSKIVVAVVSVAHDRFYKISGEAIQTAEELTKVITPPRARMTSQKFEGDLQKIYEVVIDRTTANDADAEVRQKAIHALGTLLARTSGTDGSSLLPADKRKAAFDCLLERIKNETTRLFAVRAVDTAAAVSQDTAQFDSQWVREVVVELAAQLRKSNRALRGSSVMALKHLILSPGSKGTLDQVTVQNVVGASIPVITNNDAQLLGPGLLVLAHLVLEMPAVVMTPQLISALCHLLHGTISGSVLESLLVLVTNAGRAGQGGPLMKALLKEVGVAGDPAVVGKVIGTLLVASDSTAGVTLDSFVKEIETSAGDQARASLALSVIGEAGLRLGTKFPILPSLFLKQFSHDYDKVSVAAAVALGRAGAGNIATYLPAILDAMNQEGGKQYLLLQSIKEILQQASLNSTDLGQYSAATWDQILAATNKDDNKAVAAECIGRMAIIDPKTYMSKLEGLLKNQSSVLRAIAVQALRYTLPDDNEVFDAFLKKHLVDMLKTALADREMEIRRHAMSTLTSAAHNKPELILSQLSELMPFVMDETVKKPELIREVQLGPFKHIIDDGLEVRKAAYETLYALMETAFSRVSIVDLYERIIAGLSDDSDIRALCNLMIAKLVYIDPDETARRLDAIAEGFRKTLSHKLKDNAVKQEIEKQDEAIKSVLRLTLLLSDKLKSPVLRGAGASASGGAGGAGQVWLSYLEWVNDDFAGHLKALRDETKEFSGPRV</sequence>
<evidence type="ECO:0000259" key="5">
    <source>
        <dbReference type="Pfam" id="PF08623"/>
    </source>
</evidence>
<proteinExistence type="inferred from homology"/>
<dbReference type="Gene3D" id="1.25.10.10">
    <property type="entry name" value="Leucine-rich Repeat Variant"/>
    <property type="match status" value="1"/>
</dbReference>
<evidence type="ECO:0000256" key="3">
    <source>
        <dbReference type="ARBA" id="ARBA00022786"/>
    </source>
</evidence>
<dbReference type="GeneID" id="18256816"/>
<protein>
    <submittedName>
        <fullName evidence="6">Putative TATA binding protein interacting protein</fullName>
    </submittedName>
</protein>
<feature type="domain" description="TATA-binding protein interacting (TIP20)" evidence="5">
    <location>
        <begin position="1153"/>
        <end position="1330"/>
    </location>
</feature>
<dbReference type="Pfam" id="PF25782">
    <property type="entry name" value="TPR_CAND1"/>
    <property type="match status" value="1"/>
</dbReference>
<dbReference type="OMA" id="AYIPHFQ"/>
<dbReference type="InterPro" id="IPR039852">
    <property type="entry name" value="CAND1/CAND2"/>
</dbReference>
<gene>
    <name evidence="6" type="ORF">CTHT_0027780</name>
</gene>
<evidence type="ECO:0000256" key="1">
    <source>
        <dbReference type="ARBA" id="ARBA00007657"/>
    </source>
</evidence>